<gene>
    <name evidence="1" type="ORF">PVAG01_02310</name>
</gene>
<comment type="caution">
    <text evidence="1">The sequence shown here is derived from an EMBL/GenBank/DDBJ whole genome shotgun (WGS) entry which is preliminary data.</text>
</comment>
<reference evidence="1 2" key="1">
    <citation type="submission" date="2024-06" db="EMBL/GenBank/DDBJ databases">
        <title>Complete genome of Phlyctema vagabunda strain 19-DSS-EL-015.</title>
        <authorList>
            <person name="Fiorenzani C."/>
        </authorList>
    </citation>
    <scope>NUCLEOTIDE SEQUENCE [LARGE SCALE GENOMIC DNA]</scope>
    <source>
        <strain evidence="1 2">19-DSS-EL-015</strain>
    </source>
</reference>
<organism evidence="1 2">
    <name type="scientific">Phlyctema vagabunda</name>
    <dbReference type="NCBI Taxonomy" id="108571"/>
    <lineage>
        <taxon>Eukaryota</taxon>
        <taxon>Fungi</taxon>
        <taxon>Dikarya</taxon>
        <taxon>Ascomycota</taxon>
        <taxon>Pezizomycotina</taxon>
        <taxon>Leotiomycetes</taxon>
        <taxon>Helotiales</taxon>
        <taxon>Dermateaceae</taxon>
        <taxon>Phlyctema</taxon>
    </lineage>
</organism>
<dbReference type="InterPro" id="IPR052895">
    <property type="entry name" value="HetReg/Transcr_Mod"/>
</dbReference>
<accession>A0ABR4PQ62</accession>
<keyword evidence="2" id="KW-1185">Reference proteome</keyword>
<dbReference type="PANTHER" id="PTHR24148:SF64">
    <property type="entry name" value="HETEROKARYON INCOMPATIBILITY DOMAIN-CONTAINING PROTEIN"/>
    <property type="match status" value="1"/>
</dbReference>
<dbReference type="PANTHER" id="PTHR24148">
    <property type="entry name" value="ANKYRIN REPEAT DOMAIN-CONTAINING PROTEIN 39 HOMOLOG-RELATED"/>
    <property type="match status" value="1"/>
</dbReference>
<dbReference type="EMBL" id="JBFCZG010000002">
    <property type="protein sequence ID" value="KAL3425519.1"/>
    <property type="molecule type" value="Genomic_DNA"/>
</dbReference>
<proteinExistence type="predicted"/>
<protein>
    <submittedName>
        <fullName evidence="1">Heterokaryon incompatibility protein</fullName>
    </submittedName>
</protein>
<dbReference type="Proteomes" id="UP001629113">
    <property type="component" value="Unassembled WGS sequence"/>
</dbReference>
<evidence type="ECO:0000313" key="1">
    <source>
        <dbReference type="EMBL" id="KAL3425519.1"/>
    </source>
</evidence>
<name>A0ABR4PQ62_9HELO</name>
<evidence type="ECO:0000313" key="2">
    <source>
        <dbReference type="Proteomes" id="UP001629113"/>
    </source>
</evidence>
<sequence>MRKIYERAQAVLIWIGPDSDDHQAKTAIDSILTISDFLCRKLQIPVSKLGSTDNLYQRILTQYNEVLPVPNEGEFISEAVWKSLPKNWLFMLYLVSNFSSDARDVIYGLRGMMEFKRGSELLEPDYTKSVAEVYRDVVEAALINFQTTDVLLYLNGTEHPSWVPRWEVSMLFRNPFRFGKPLPWRPAGERVPTWAIDKDSDALTISGFIPSSIKFVETYNESIFGNAMINKQRDLLNDIWRRILKTIGDTQSKIPLTTNILTAAATSFSFGLDEKSNPVDEHILLERFVKYLRLVLDEEIYDKYIPRDVFEASEDADGRLFGKPVWDFTYPESSFFITENNLAGCSVASTRPGDVIFVAHGSTYPLVLRQHTDYFRIRGFAHVHGLMHGEQIDAEVRNIEIR</sequence>